<accession>A0A6C0L5N4</accession>
<sequence>MADAILPVPSIQVGPEVTGPNYSYTNAIPLPREIGVNDGDSIDSVKSALKGVAYYVDVVGFGSSSVQMTQGMDLKPIGVRFWMKTGYKCSNGATMWEYVNGIPDGKAFGDDMAKRLADGGYPAVRGLAPGILEDVRAAFDPVPVMDSIFGSGFPSCKLVRKEVGDQDGNIATVDASGNKYVYIDNNAEVIYEGGKAYQEHWTLDQYVPQSVYTLTPKVFCPDASLNTGMCDVETFRGSEIPRTPRWKQGVLAAVAVAGLVTLYFAARKRR</sequence>
<evidence type="ECO:0000313" key="2">
    <source>
        <dbReference type="EMBL" id="QHU26259.1"/>
    </source>
</evidence>
<name>A0A6C0L5N4_9ZZZZ</name>
<reference evidence="2" key="1">
    <citation type="journal article" date="2020" name="Nature">
        <title>Giant virus diversity and host interactions through global metagenomics.</title>
        <authorList>
            <person name="Schulz F."/>
            <person name="Roux S."/>
            <person name="Paez-Espino D."/>
            <person name="Jungbluth S."/>
            <person name="Walsh D.A."/>
            <person name="Denef V.J."/>
            <person name="McMahon K.D."/>
            <person name="Konstantinidis K.T."/>
            <person name="Eloe-Fadrosh E.A."/>
            <person name="Kyrpides N.C."/>
            <person name="Woyke T."/>
        </authorList>
    </citation>
    <scope>NUCLEOTIDE SEQUENCE</scope>
    <source>
        <strain evidence="2">GVMAG-M-3300027759-16</strain>
    </source>
</reference>
<keyword evidence="1" id="KW-1133">Transmembrane helix</keyword>
<dbReference type="EMBL" id="MN740438">
    <property type="protein sequence ID" value="QHU26259.1"/>
    <property type="molecule type" value="Genomic_DNA"/>
</dbReference>
<evidence type="ECO:0000256" key="1">
    <source>
        <dbReference type="SAM" id="Phobius"/>
    </source>
</evidence>
<organism evidence="2">
    <name type="scientific">viral metagenome</name>
    <dbReference type="NCBI Taxonomy" id="1070528"/>
    <lineage>
        <taxon>unclassified sequences</taxon>
        <taxon>metagenomes</taxon>
        <taxon>organismal metagenomes</taxon>
    </lineage>
</organism>
<proteinExistence type="predicted"/>
<keyword evidence="1" id="KW-0812">Transmembrane</keyword>
<dbReference type="AlphaFoldDB" id="A0A6C0L5N4"/>
<keyword evidence="1" id="KW-0472">Membrane</keyword>
<feature type="transmembrane region" description="Helical" evidence="1">
    <location>
        <begin position="246"/>
        <end position="266"/>
    </location>
</feature>
<protein>
    <submittedName>
        <fullName evidence="2">Uncharacterized protein</fullName>
    </submittedName>
</protein>